<dbReference type="Proteomes" id="UP000188268">
    <property type="component" value="Unassembled WGS sequence"/>
</dbReference>
<sequence length="70" mass="8248">MMKRKTVKVIKVIFLCNPLGVLIFDVREFLAREWSCTCQHTFREDNFSADIMSKLGCDLEEEFEVFKIPT</sequence>
<reference evidence="1 2" key="1">
    <citation type="submission" date="2013-09" db="EMBL/GenBank/DDBJ databases">
        <title>Corchorus capsularis genome sequencing.</title>
        <authorList>
            <person name="Alam M."/>
            <person name="Haque M.S."/>
            <person name="Islam M.S."/>
            <person name="Emdad E.M."/>
            <person name="Islam M.M."/>
            <person name="Ahmed B."/>
            <person name="Halim A."/>
            <person name="Hossen Q.M.M."/>
            <person name="Hossain M.Z."/>
            <person name="Ahmed R."/>
            <person name="Khan M.M."/>
            <person name="Islam R."/>
            <person name="Rashid M.M."/>
            <person name="Khan S.A."/>
            <person name="Rahman M.S."/>
            <person name="Alam M."/>
        </authorList>
    </citation>
    <scope>NUCLEOTIDE SEQUENCE [LARGE SCALE GENOMIC DNA]</scope>
    <source>
        <strain evidence="2">cv. CVL-1</strain>
        <tissue evidence="1">Whole seedling</tissue>
    </source>
</reference>
<dbReference type="EMBL" id="AWWV01008536">
    <property type="protein sequence ID" value="OMO90031.1"/>
    <property type="molecule type" value="Genomic_DNA"/>
</dbReference>
<protein>
    <recommendedName>
        <fullName evidence="3">RNase H type-1 domain-containing protein</fullName>
    </recommendedName>
</protein>
<comment type="caution">
    <text evidence="1">The sequence shown here is derived from an EMBL/GenBank/DDBJ whole genome shotgun (WGS) entry which is preliminary data.</text>
</comment>
<evidence type="ECO:0000313" key="1">
    <source>
        <dbReference type="EMBL" id="OMO90031.1"/>
    </source>
</evidence>
<accession>A0A1R3J5C0</accession>
<evidence type="ECO:0008006" key="3">
    <source>
        <dbReference type="Google" id="ProtNLM"/>
    </source>
</evidence>
<keyword evidence="2" id="KW-1185">Reference proteome</keyword>
<dbReference type="Gramene" id="OMO90031">
    <property type="protein sequence ID" value="OMO90031"/>
    <property type="gene ID" value="CCACVL1_07540"/>
</dbReference>
<dbReference type="AlphaFoldDB" id="A0A1R3J5C0"/>
<organism evidence="1 2">
    <name type="scientific">Corchorus capsularis</name>
    <name type="common">Jute</name>
    <dbReference type="NCBI Taxonomy" id="210143"/>
    <lineage>
        <taxon>Eukaryota</taxon>
        <taxon>Viridiplantae</taxon>
        <taxon>Streptophyta</taxon>
        <taxon>Embryophyta</taxon>
        <taxon>Tracheophyta</taxon>
        <taxon>Spermatophyta</taxon>
        <taxon>Magnoliopsida</taxon>
        <taxon>eudicotyledons</taxon>
        <taxon>Gunneridae</taxon>
        <taxon>Pentapetalae</taxon>
        <taxon>rosids</taxon>
        <taxon>malvids</taxon>
        <taxon>Malvales</taxon>
        <taxon>Malvaceae</taxon>
        <taxon>Grewioideae</taxon>
        <taxon>Apeibeae</taxon>
        <taxon>Corchorus</taxon>
    </lineage>
</organism>
<evidence type="ECO:0000313" key="2">
    <source>
        <dbReference type="Proteomes" id="UP000188268"/>
    </source>
</evidence>
<dbReference type="OrthoDB" id="998186at2759"/>
<gene>
    <name evidence="1" type="ORF">CCACVL1_07540</name>
</gene>
<proteinExistence type="predicted"/>
<name>A0A1R3J5C0_COCAP</name>